<dbReference type="PANTHER" id="PTHR46401">
    <property type="entry name" value="GLYCOSYLTRANSFERASE WBBK-RELATED"/>
    <property type="match status" value="1"/>
</dbReference>
<dbReference type="Pfam" id="PF00534">
    <property type="entry name" value="Glycos_transf_1"/>
    <property type="match status" value="1"/>
</dbReference>
<feature type="domain" description="Glycosyl transferase family 1" evidence="2">
    <location>
        <begin position="189"/>
        <end position="346"/>
    </location>
</feature>
<evidence type="ECO:0000313" key="4">
    <source>
        <dbReference type="EMBL" id="GGC32191.1"/>
    </source>
</evidence>
<evidence type="ECO:0000259" key="2">
    <source>
        <dbReference type="Pfam" id="PF00534"/>
    </source>
</evidence>
<dbReference type="CDD" id="cd03809">
    <property type="entry name" value="GT4_MtfB-like"/>
    <property type="match status" value="1"/>
</dbReference>
<dbReference type="InterPro" id="IPR028098">
    <property type="entry name" value="Glyco_trans_4-like_N"/>
</dbReference>
<proteinExistence type="predicted"/>
<name>A0ABQ1M664_9SPHI</name>
<evidence type="ECO:0000313" key="5">
    <source>
        <dbReference type="Proteomes" id="UP000597338"/>
    </source>
</evidence>
<dbReference type="EMBL" id="BMIK01000008">
    <property type="protein sequence ID" value="GGC32191.1"/>
    <property type="molecule type" value="Genomic_DNA"/>
</dbReference>
<protein>
    <submittedName>
        <fullName evidence="4">Glycosyl transferase family 1</fullName>
    </submittedName>
</protein>
<reference evidence="5" key="1">
    <citation type="journal article" date="2019" name="Int. J. Syst. Evol. Microbiol.">
        <title>The Global Catalogue of Microorganisms (GCM) 10K type strain sequencing project: providing services to taxonomists for standard genome sequencing and annotation.</title>
        <authorList>
            <consortium name="The Broad Institute Genomics Platform"/>
            <consortium name="The Broad Institute Genome Sequencing Center for Infectious Disease"/>
            <person name="Wu L."/>
            <person name="Ma J."/>
        </authorList>
    </citation>
    <scope>NUCLEOTIDE SEQUENCE [LARGE SCALE GENOMIC DNA]</scope>
    <source>
        <strain evidence="5">CGMCC 1.15342</strain>
    </source>
</reference>
<dbReference type="Pfam" id="PF13439">
    <property type="entry name" value="Glyco_transf_4"/>
    <property type="match status" value="1"/>
</dbReference>
<dbReference type="Proteomes" id="UP000597338">
    <property type="component" value="Unassembled WGS sequence"/>
</dbReference>
<gene>
    <name evidence="4" type="ORF">GCM10011386_25390</name>
</gene>
<keyword evidence="5" id="KW-1185">Reference proteome</keyword>
<sequence>MNIGYEAKRIFHNRTGLGNYGRDLVRMLSKYHPENTYYLYNPKPAVHRLFQSGTATVVERLPRSQFDRLFYNLWRQRNVIHDLPDDGIQLFHGLSGELPIGLSTRGIKSVVTIHDLIFLRYPELYSKIDRTIYFHKFKYAAHHADRVIAISEQTKRDVVDFLKVDANKVTVVYQGCHPAFKRQYSVIDKQAIRDKYGLPPDFILNVGTIETRKNALLIVKAIEHLDIHLVIAGKATPYVKELVDYMEKRQFTSKVTFIHGTTIDELAVLYQSALLFVYPSLFEGFGIPIIEALYSGVPVITSNTGCFHEAGGPHSCYVSPGDAEELSDALRTVLTDSKLRQRMIRGGFTYSQHFDDDRIADQLMRLYRGLVPTD</sequence>
<dbReference type="PANTHER" id="PTHR46401:SF2">
    <property type="entry name" value="GLYCOSYLTRANSFERASE WBBK-RELATED"/>
    <property type="match status" value="1"/>
</dbReference>
<evidence type="ECO:0000256" key="1">
    <source>
        <dbReference type="ARBA" id="ARBA00022679"/>
    </source>
</evidence>
<dbReference type="RefSeq" id="WP_188751262.1">
    <property type="nucleotide sequence ID" value="NZ_BMIK01000008.1"/>
</dbReference>
<keyword evidence="1 4" id="KW-0808">Transferase</keyword>
<evidence type="ECO:0000259" key="3">
    <source>
        <dbReference type="Pfam" id="PF13439"/>
    </source>
</evidence>
<dbReference type="InterPro" id="IPR001296">
    <property type="entry name" value="Glyco_trans_1"/>
</dbReference>
<dbReference type="SUPFAM" id="SSF53756">
    <property type="entry name" value="UDP-Glycosyltransferase/glycogen phosphorylase"/>
    <property type="match status" value="1"/>
</dbReference>
<feature type="domain" description="Glycosyltransferase subfamily 4-like N-terminal" evidence="3">
    <location>
        <begin position="16"/>
        <end position="177"/>
    </location>
</feature>
<organism evidence="4 5">
    <name type="scientific">Parapedobacter defluvii</name>
    <dbReference type="NCBI Taxonomy" id="2045106"/>
    <lineage>
        <taxon>Bacteria</taxon>
        <taxon>Pseudomonadati</taxon>
        <taxon>Bacteroidota</taxon>
        <taxon>Sphingobacteriia</taxon>
        <taxon>Sphingobacteriales</taxon>
        <taxon>Sphingobacteriaceae</taxon>
        <taxon>Parapedobacter</taxon>
    </lineage>
</organism>
<dbReference type="Gene3D" id="3.40.50.2000">
    <property type="entry name" value="Glycogen Phosphorylase B"/>
    <property type="match status" value="2"/>
</dbReference>
<comment type="caution">
    <text evidence="4">The sequence shown here is derived from an EMBL/GenBank/DDBJ whole genome shotgun (WGS) entry which is preliminary data.</text>
</comment>
<dbReference type="GO" id="GO:0016740">
    <property type="term" value="F:transferase activity"/>
    <property type="evidence" value="ECO:0007669"/>
    <property type="project" value="UniProtKB-KW"/>
</dbReference>
<accession>A0ABQ1M664</accession>